<keyword evidence="5" id="KW-0762">Sugar transport</keyword>
<evidence type="ECO:0000256" key="1">
    <source>
        <dbReference type="ARBA" id="ARBA00004202"/>
    </source>
</evidence>
<dbReference type="CDD" id="cd03215">
    <property type="entry name" value="ABC_Carb_Monos_II"/>
    <property type="match status" value="1"/>
</dbReference>
<evidence type="ECO:0000256" key="6">
    <source>
        <dbReference type="ARBA" id="ARBA00022737"/>
    </source>
</evidence>
<dbReference type="PANTHER" id="PTHR43790">
    <property type="entry name" value="CARBOHYDRATE TRANSPORT ATP-BINDING PROTEIN MG119-RELATED"/>
    <property type="match status" value="1"/>
</dbReference>
<feature type="domain" description="ABC transporter" evidence="11">
    <location>
        <begin position="254"/>
        <end position="499"/>
    </location>
</feature>
<evidence type="ECO:0000313" key="12">
    <source>
        <dbReference type="EMBL" id="MCZ7909125.1"/>
    </source>
</evidence>
<comment type="similarity">
    <text evidence="2">Belongs to the ABC transporter superfamily.</text>
</comment>
<dbReference type="InterPro" id="IPR050107">
    <property type="entry name" value="ABC_carbohydrate_import_ATPase"/>
</dbReference>
<dbReference type="InterPro" id="IPR003439">
    <property type="entry name" value="ABC_transporter-like_ATP-bd"/>
</dbReference>
<feature type="domain" description="ABC transporter" evidence="11">
    <location>
        <begin position="6"/>
        <end position="241"/>
    </location>
</feature>
<dbReference type="PROSITE" id="PS50893">
    <property type="entry name" value="ABC_TRANSPORTER_2"/>
    <property type="match status" value="2"/>
</dbReference>
<evidence type="ECO:0000256" key="9">
    <source>
        <dbReference type="ARBA" id="ARBA00022967"/>
    </source>
</evidence>
<dbReference type="PANTHER" id="PTHR43790:SF3">
    <property type="entry name" value="D-ALLOSE IMPORT ATP-BINDING PROTEIN ALSA-RELATED"/>
    <property type="match status" value="1"/>
</dbReference>
<evidence type="ECO:0000256" key="4">
    <source>
        <dbReference type="ARBA" id="ARBA00022475"/>
    </source>
</evidence>
<dbReference type="Pfam" id="PF00005">
    <property type="entry name" value="ABC_tran"/>
    <property type="match status" value="2"/>
</dbReference>
<dbReference type="EMBL" id="JAPZLT010000003">
    <property type="protein sequence ID" value="MCZ7909125.1"/>
    <property type="molecule type" value="Genomic_DNA"/>
</dbReference>
<keyword evidence="3" id="KW-0813">Transport</keyword>
<dbReference type="InterPro" id="IPR027417">
    <property type="entry name" value="P-loop_NTPase"/>
</dbReference>
<dbReference type="Gene3D" id="3.40.50.300">
    <property type="entry name" value="P-loop containing nucleotide triphosphate hydrolases"/>
    <property type="match status" value="2"/>
</dbReference>
<dbReference type="FunFam" id="3.40.50.300:FF:000127">
    <property type="entry name" value="Ribose import ATP-binding protein RbsA"/>
    <property type="match status" value="1"/>
</dbReference>
<dbReference type="SMART" id="SM00382">
    <property type="entry name" value="AAA"/>
    <property type="match status" value="2"/>
</dbReference>
<dbReference type="RefSeq" id="WP_269831004.1">
    <property type="nucleotide sequence ID" value="NZ_JAPZLT010000003.1"/>
</dbReference>
<keyword evidence="8 12" id="KW-0067">ATP-binding</keyword>
<evidence type="ECO:0000256" key="7">
    <source>
        <dbReference type="ARBA" id="ARBA00022741"/>
    </source>
</evidence>
<dbReference type="Proteomes" id="UP001151309">
    <property type="component" value="Unassembled WGS sequence"/>
</dbReference>
<dbReference type="AlphaFoldDB" id="A0A9X3HPN9"/>
<sequence>MGEVILSMTNIHKAFGPVRALRNAALELRRGEIHALAGENGAGKSTLMHIIDGILQPDGGEIVLDGKPVKISSPNAANRLGIGFVHQEIALCPEISVAENMFMSQTGQSGSWFMNYRDLEKRAAIVLREIGDIDPARRAGDLSISQQQIVEIAKALTLDCRILILDEPTAALTETEAQTLFRIMHRLAERGIAIIYISHRMAEIFEHCDRITVMRDGCHIRTENIADISPEEVVNSMVGRVLDKLYPPKLSEDEKSDDVILSVRGLNEGKRVFDVDFDLRRGEILGLAGLIGAGRSEIARAVCRLEGKPRGEVTLRGRPLRLKDYRDSIREGLVYLSEDRKGDGLFLNMSIASNVSALDIGRVSNGMGFIERRKEMKRADELGRRLKLRANSIGDAVSTLSGGNQQKVALAKMLSVEPEVIFLDEPTRGVDVGAKAEIHRQIRELAREGVGVVVISSELPELIGVSDRVLVVREGRITGEVEGDDMTEEKIMQLASINIVHSRERA</sequence>
<dbReference type="GO" id="GO:0005886">
    <property type="term" value="C:plasma membrane"/>
    <property type="evidence" value="ECO:0007669"/>
    <property type="project" value="UniProtKB-SubCell"/>
</dbReference>
<dbReference type="GO" id="GO:0005524">
    <property type="term" value="F:ATP binding"/>
    <property type="evidence" value="ECO:0007669"/>
    <property type="project" value="UniProtKB-KW"/>
</dbReference>
<evidence type="ECO:0000256" key="3">
    <source>
        <dbReference type="ARBA" id="ARBA00022448"/>
    </source>
</evidence>
<keyword evidence="9" id="KW-1278">Translocase</keyword>
<comment type="subcellular location">
    <subcellularLocation>
        <location evidence="1">Cell membrane</location>
        <topology evidence="1">Peripheral membrane protein</topology>
    </subcellularLocation>
</comment>
<evidence type="ECO:0000256" key="8">
    <source>
        <dbReference type="ARBA" id="ARBA00022840"/>
    </source>
</evidence>
<evidence type="ECO:0000256" key="10">
    <source>
        <dbReference type="ARBA" id="ARBA00023136"/>
    </source>
</evidence>
<keyword evidence="7" id="KW-0547">Nucleotide-binding</keyword>
<dbReference type="PROSITE" id="PS00211">
    <property type="entry name" value="ABC_TRANSPORTER_1"/>
    <property type="match status" value="1"/>
</dbReference>
<reference evidence="12" key="1">
    <citation type="submission" date="2022-12" db="EMBL/GenBank/DDBJ databases">
        <title>Draft genome sequences of 22 rhizogenic Agrobacterium biovar 1 strains, the causative agent of hairy root disease.</title>
        <authorList>
            <person name="Kim N."/>
            <person name="Vargas P."/>
            <person name="Rediers H."/>
        </authorList>
    </citation>
    <scope>NUCLEOTIDE SEQUENCE</scope>
    <source>
        <strain evidence="12">ST07.17.026</strain>
    </source>
</reference>
<evidence type="ECO:0000313" key="13">
    <source>
        <dbReference type="Proteomes" id="UP001151309"/>
    </source>
</evidence>
<dbReference type="InterPro" id="IPR017871">
    <property type="entry name" value="ABC_transporter-like_CS"/>
</dbReference>
<comment type="caution">
    <text evidence="12">The sequence shown here is derived from an EMBL/GenBank/DDBJ whole genome shotgun (WGS) entry which is preliminary data.</text>
</comment>
<evidence type="ECO:0000259" key="11">
    <source>
        <dbReference type="PROSITE" id="PS50893"/>
    </source>
</evidence>
<keyword evidence="6" id="KW-0677">Repeat</keyword>
<dbReference type="CDD" id="cd03216">
    <property type="entry name" value="ABC_Carb_Monos_I"/>
    <property type="match status" value="1"/>
</dbReference>
<evidence type="ECO:0000256" key="5">
    <source>
        <dbReference type="ARBA" id="ARBA00022597"/>
    </source>
</evidence>
<dbReference type="GO" id="GO:0016887">
    <property type="term" value="F:ATP hydrolysis activity"/>
    <property type="evidence" value="ECO:0007669"/>
    <property type="project" value="InterPro"/>
</dbReference>
<dbReference type="SUPFAM" id="SSF52540">
    <property type="entry name" value="P-loop containing nucleoside triphosphate hydrolases"/>
    <property type="match status" value="2"/>
</dbReference>
<proteinExistence type="inferred from homology"/>
<protein>
    <submittedName>
        <fullName evidence="12">Sugar ABC transporter ATP-binding protein</fullName>
    </submittedName>
</protein>
<keyword evidence="10" id="KW-0472">Membrane</keyword>
<name>A0A9X3HPN9_9HYPH</name>
<gene>
    <name evidence="12" type="ORF">O9X94_07380</name>
</gene>
<organism evidence="12 13">
    <name type="scientific">Agrobacterium leguminum</name>
    <dbReference type="NCBI Taxonomy" id="2792015"/>
    <lineage>
        <taxon>Bacteria</taxon>
        <taxon>Pseudomonadati</taxon>
        <taxon>Pseudomonadota</taxon>
        <taxon>Alphaproteobacteria</taxon>
        <taxon>Hyphomicrobiales</taxon>
        <taxon>Rhizobiaceae</taxon>
        <taxon>Rhizobium/Agrobacterium group</taxon>
        <taxon>Agrobacterium</taxon>
    </lineage>
</organism>
<dbReference type="InterPro" id="IPR003593">
    <property type="entry name" value="AAA+_ATPase"/>
</dbReference>
<keyword evidence="4" id="KW-1003">Cell membrane</keyword>
<keyword evidence="13" id="KW-1185">Reference proteome</keyword>
<accession>A0A9X3HPN9</accession>
<evidence type="ECO:0000256" key="2">
    <source>
        <dbReference type="ARBA" id="ARBA00005417"/>
    </source>
</evidence>